<keyword evidence="1" id="KW-0223">Dioxygenase</keyword>
<dbReference type="SUPFAM" id="SSF51197">
    <property type="entry name" value="Clavaminate synthase-like"/>
    <property type="match status" value="1"/>
</dbReference>
<dbReference type="Pfam" id="PF05721">
    <property type="entry name" value="PhyH"/>
    <property type="match status" value="1"/>
</dbReference>
<dbReference type="GO" id="GO:0005506">
    <property type="term" value="F:iron ion binding"/>
    <property type="evidence" value="ECO:0007669"/>
    <property type="project" value="UniProtKB-ARBA"/>
</dbReference>
<keyword evidence="2" id="KW-1185">Reference proteome</keyword>
<dbReference type="RefSeq" id="WP_083075133.1">
    <property type="nucleotide sequence ID" value="NZ_AP022615.1"/>
</dbReference>
<dbReference type="EMBL" id="MVHR01000024">
    <property type="protein sequence ID" value="ORA71683.1"/>
    <property type="molecule type" value="Genomic_DNA"/>
</dbReference>
<evidence type="ECO:0000313" key="2">
    <source>
        <dbReference type="Proteomes" id="UP000192566"/>
    </source>
</evidence>
<reference evidence="1 2" key="1">
    <citation type="submission" date="2017-02" db="EMBL/GenBank/DDBJ databases">
        <title>The new phylogeny of genus Mycobacterium.</title>
        <authorList>
            <person name="Tortoli E."/>
            <person name="Trovato A."/>
            <person name="Cirillo D.M."/>
        </authorList>
    </citation>
    <scope>NUCLEOTIDE SEQUENCE [LARGE SCALE GENOMIC DNA]</scope>
    <source>
        <strain evidence="1 2">DSM 44471</strain>
    </source>
</reference>
<proteinExistence type="predicted"/>
<dbReference type="InterPro" id="IPR008775">
    <property type="entry name" value="Phytyl_CoA_dOase-like"/>
</dbReference>
<dbReference type="PANTHER" id="PTHR20883">
    <property type="entry name" value="PHYTANOYL-COA DIOXYGENASE DOMAIN CONTAINING 1"/>
    <property type="match status" value="1"/>
</dbReference>
<name>A0A1X0DH02_MYCHE</name>
<dbReference type="STRING" id="53376.BST25_16065"/>
<sequence length="273" mass="29697">MSTTCRNTQPAAALTRRLSRGETDAFARDGHVTVPDFLAAEGVKRIRRWVCDVERWPDDSGAGWLQHDEQTGAGVRRTRTENFSPFHDGLRALLTSGAIPAMAGQLLDEPAVLYKEKINYKHPGGAGFAAHQDAPAYPHVAVSVSCLLAVDDSTIMNGCLEFASGMHQELLPTDGDGCIRPDVAETLAWQPFPVRAGSLVWFHSHTPHRSGPNTSPTSRRALYLTYNAASLGDLHEAYYRDKRAALSAADAGATQRISLIGHFRGIAPTGRRQ</sequence>
<evidence type="ECO:0000313" key="1">
    <source>
        <dbReference type="EMBL" id="ORA71683.1"/>
    </source>
</evidence>
<keyword evidence="1" id="KW-0560">Oxidoreductase</keyword>
<organism evidence="1 2">
    <name type="scientific">Mycobacterium heidelbergense</name>
    <dbReference type="NCBI Taxonomy" id="53376"/>
    <lineage>
        <taxon>Bacteria</taxon>
        <taxon>Bacillati</taxon>
        <taxon>Actinomycetota</taxon>
        <taxon>Actinomycetes</taxon>
        <taxon>Mycobacteriales</taxon>
        <taxon>Mycobacteriaceae</taxon>
        <taxon>Mycobacterium</taxon>
        <taxon>Mycobacterium simiae complex</taxon>
    </lineage>
</organism>
<protein>
    <submittedName>
        <fullName evidence="1">Phytanoyl-CoA dioxygenase</fullName>
    </submittedName>
</protein>
<dbReference type="PANTHER" id="PTHR20883:SF46">
    <property type="entry name" value="PHYTANOYL-COA HYDROXYLASE"/>
    <property type="match status" value="1"/>
</dbReference>
<accession>A0A1X0DH02</accession>
<dbReference type="AlphaFoldDB" id="A0A1X0DH02"/>
<comment type="caution">
    <text evidence="1">The sequence shown here is derived from an EMBL/GenBank/DDBJ whole genome shotgun (WGS) entry which is preliminary data.</text>
</comment>
<gene>
    <name evidence="1" type="ORF">BST25_16065</name>
</gene>
<dbReference type="GO" id="GO:0016706">
    <property type="term" value="F:2-oxoglutarate-dependent dioxygenase activity"/>
    <property type="evidence" value="ECO:0007669"/>
    <property type="project" value="UniProtKB-ARBA"/>
</dbReference>
<dbReference type="Proteomes" id="UP000192566">
    <property type="component" value="Unassembled WGS sequence"/>
</dbReference>
<dbReference type="Gene3D" id="2.60.120.620">
    <property type="entry name" value="q2cbj1_9rhob like domain"/>
    <property type="match status" value="1"/>
</dbReference>
<dbReference type="OrthoDB" id="9796766at2"/>